<feature type="compositionally biased region" description="Polar residues" evidence="2">
    <location>
        <begin position="220"/>
        <end position="240"/>
    </location>
</feature>
<dbReference type="OMA" id="LWMTRVG"/>
<dbReference type="PANTHER" id="PTHR10972">
    <property type="entry name" value="OXYSTEROL-BINDING PROTEIN-RELATED"/>
    <property type="match status" value="1"/>
</dbReference>
<dbReference type="RefSeq" id="XP_003879679.1">
    <property type="nucleotide sequence ID" value="XM_003879630.1"/>
</dbReference>
<sequence>MTYKPRSPDGLPVHDTAALQPGTDSIASGWKEDGQAESERNPDKACISQLQSFESCHLVGTDDEHTPKVVPRLEDSVRQVLPGRGNHLPKVGNPQPRVFLPWNAPDPALPVRRSVQQRGSSEELLMHPRHILEEVRRPGEEGRSDDNTGNVWDTREESTERADHQSDTTEKSFATACSNIAEDRASSGEPCCHGQRYGVTMPIAAQITGELERISDSGIPASSNEVNGNRHQAAAGTSETAAPEHARTNSKEATENVKDAFCSPLENAASAEHYLRPCTSRDVPQGTATSTERRTKLPCAKPSSCNLSILKVLKQVNSSDMRNFSLPINVNEPLSMLQRICEDFEYTNLLSIARTKTTSTERLAYVTIFALSAYAGSMDRCYKPFNPMLGETFECSHRGFNYIAEQVSHHPPVSAYHGAAHNGDFVCFGTVSPVLSIQGTHVDSCNTGTVTLRLFLPGGGVEDYTWHRPNTRVHNIVFGTMWMEWVGNMTVTNHMTGEVAHVTFLPAASSPSSKAAGGSWLPSFRWNTSSANQDLTEPASSPISQSRRRRSNSVASGEAASAPPTGGARGGGEDGQEKVVLGSGRKNSASSRSASAAPPTQAKRGRMYRRSDSWLSKECAGSNGLRGEVLDRSGCPRFFIDGCWSKRLWMTRVGNGSYQEFKQHSEQIKSSSRMNRDQTSGASPSFSRGGRHTSPSKQTRPTSRRSSRHGMSLLPLPNPGLEIDSPGESLDIPAAEASSFVPADNGLPEVCSEQSGRLDQASGRLLARGDELESMWNDDDTFFVAWEATPKPQSAKVFYNMPAFAIELNELTAGYRFNPPVMKRAGWAGTAPTDSRFRPDLRKYEEGDSAGAQEEKLRLEEKQRATARSMKGGESAWRPLWFDKGINAVTGHVDWLYNGRYWPERTRPLLTAGNAIKPTGGDCSNTDLEQSRFAMCPDIY</sequence>
<feature type="compositionally biased region" description="Polar residues" evidence="2">
    <location>
        <begin position="668"/>
        <end position="686"/>
    </location>
</feature>
<feature type="compositionally biased region" description="Basic and acidic residues" evidence="2">
    <location>
        <begin position="30"/>
        <end position="43"/>
    </location>
</feature>
<feature type="compositionally biased region" description="Basic and acidic residues" evidence="2">
    <location>
        <begin position="242"/>
        <end position="254"/>
    </location>
</feature>
<dbReference type="PROSITE" id="PS01013">
    <property type="entry name" value="OSBP"/>
    <property type="match status" value="1"/>
</dbReference>
<dbReference type="GO" id="GO:0016020">
    <property type="term" value="C:membrane"/>
    <property type="evidence" value="ECO:0007669"/>
    <property type="project" value="TreeGrafter"/>
</dbReference>
<feature type="region of interest" description="Disordered" evidence="2">
    <location>
        <begin position="218"/>
        <end position="254"/>
    </location>
</feature>
<dbReference type="Gene3D" id="3.30.70.3490">
    <property type="match status" value="1"/>
</dbReference>
<dbReference type="Proteomes" id="UP000007494">
    <property type="component" value="Chromosome Ia"/>
</dbReference>
<organism evidence="3 5">
    <name type="scientific">Neospora caninum (strain Liverpool)</name>
    <dbReference type="NCBI Taxonomy" id="572307"/>
    <lineage>
        <taxon>Eukaryota</taxon>
        <taxon>Sar</taxon>
        <taxon>Alveolata</taxon>
        <taxon>Apicomplexa</taxon>
        <taxon>Conoidasida</taxon>
        <taxon>Coccidia</taxon>
        <taxon>Eucoccidiorida</taxon>
        <taxon>Eimeriorina</taxon>
        <taxon>Sarcocystidae</taxon>
        <taxon>Neospora</taxon>
    </lineage>
</organism>
<reference evidence="4" key="4">
    <citation type="journal article" date="2015" name="PLoS ONE">
        <title>Comprehensive Evaluation of Toxoplasma gondii VEG and Neospora caninum LIV Genomes with Tachyzoite Stage Transcriptome and Proteome Defines Novel Transcript Features.</title>
        <authorList>
            <person name="Ramaprasad A."/>
            <person name="Mourier T."/>
            <person name="Naeem R."/>
            <person name="Malas T.B."/>
            <person name="Moussa E."/>
            <person name="Panigrahi A."/>
            <person name="Vermont S.J."/>
            <person name="Otto T.D."/>
            <person name="Wastling J."/>
            <person name="Pain A."/>
        </authorList>
    </citation>
    <scope>NUCLEOTIDE SEQUENCE</scope>
    <source>
        <strain evidence="4">Liverpool</strain>
    </source>
</reference>
<protein>
    <submittedName>
        <fullName evidence="4">Oxysterol-binding protein domain-containing protein, putative</fullName>
    </submittedName>
    <submittedName>
        <fullName evidence="3">Putative oxysterol-binding protein domain-containing protein</fullName>
    </submittedName>
</protein>
<reference evidence="3" key="1">
    <citation type="submission" date="2011-02" db="EMBL/GenBank/DDBJ databases">
        <authorList>
            <person name="Aslett M."/>
        </authorList>
    </citation>
    <scope>NUCLEOTIDE SEQUENCE</scope>
    <source>
        <strain evidence="3">Liverpool</strain>
    </source>
</reference>
<dbReference type="InterPro" id="IPR000648">
    <property type="entry name" value="Oxysterol-bd"/>
</dbReference>
<feature type="compositionally biased region" description="Low complexity" evidence="2">
    <location>
        <begin position="552"/>
        <end position="566"/>
    </location>
</feature>
<keyword evidence="5" id="KW-1185">Reference proteome</keyword>
<dbReference type="GeneID" id="13445698"/>
<evidence type="ECO:0000313" key="3">
    <source>
        <dbReference type="EMBL" id="CBZ49644.1"/>
    </source>
</evidence>
<gene>
    <name evidence="4" type="ORF">BN1204_001340</name>
    <name evidence="3" type="ORF">NCLIV_001340</name>
</gene>
<comment type="similarity">
    <text evidence="1">Belongs to the OSBP family.</text>
</comment>
<dbReference type="SUPFAM" id="SSF144000">
    <property type="entry name" value="Oxysterol-binding protein-like"/>
    <property type="match status" value="2"/>
</dbReference>
<feature type="region of interest" description="Disordered" evidence="2">
    <location>
        <begin position="1"/>
        <end position="43"/>
    </location>
</feature>
<feature type="compositionally biased region" description="Basic and acidic residues" evidence="2">
    <location>
        <begin position="134"/>
        <end position="146"/>
    </location>
</feature>
<accession>F0V7F3</accession>
<name>F0V7F3_NEOCL</name>
<dbReference type="VEuPathDB" id="ToxoDB:NCLIV_001340"/>
<evidence type="ECO:0000313" key="5">
    <source>
        <dbReference type="Proteomes" id="UP000007494"/>
    </source>
</evidence>
<dbReference type="eggNOG" id="KOG2209">
    <property type="taxonomic scope" value="Eukaryota"/>
</dbReference>
<dbReference type="InterPro" id="IPR018494">
    <property type="entry name" value="Oxysterol-bd_CS"/>
</dbReference>
<reference evidence="3" key="2">
    <citation type="submission" date="2011-03" db="EMBL/GenBank/DDBJ databases">
        <title>Comparative genomics and transcriptomics of Neospora caninum and Toxoplasma gondii.</title>
        <authorList>
            <person name="Reid A.J."/>
            <person name="Sohal A."/>
            <person name="Harris D."/>
            <person name="Quail M."/>
            <person name="Sanders M."/>
            <person name="Berriman M."/>
            <person name="Wastling J.M."/>
            <person name="Pain A."/>
        </authorList>
    </citation>
    <scope>NUCLEOTIDE SEQUENCE</scope>
    <source>
        <strain evidence="3">Liverpool</strain>
    </source>
</reference>
<dbReference type="Gene3D" id="2.40.160.120">
    <property type="match status" value="1"/>
</dbReference>
<feature type="compositionally biased region" description="Low complexity" evidence="2">
    <location>
        <begin position="588"/>
        <end position="597"/>
    </location>
</feature>
<feature type="compositionally biased region" description="Basic and acidic residues" evidence="2">
    <location>
        <begin position="153"/>
        <end position="170"/>
    </location>
</feature>
<dbReference type="AlphaFoldDB" id="F0V7F3"/>
<feature type="region of interest" description="Disordered" evidence="2">
    <location>
        <begin position="663"/>
        <end position="729"/>
    </location>
</feature>
<dbReference type="InterPro" id="IPR037239">
    <property type="entry name" value="OSBP_sf"/>
</dbReference>
<dbReference type="GO" id="GO:0005829">
    <property type="term" value="C:cytosol"/>
    <property type="evidence" value="ECO:0007669"/>
    <property type="project" value="TreeGrafter"/>
</dbReference>
<dbReference type="InParanoid" id="F0V7F3"/>
<dbReference type="EMBL" id="FR823380">
    <property type="protein sequence ID" value="CBZ49644.1"/>
    <property type="molecule type" value="Genomic_DNA"/>
</dbReference>
<dbReference type="OrthoDB" id="1854502at2759"/>
<dbReference type="Pfam" id="PF01237">
    <property type="entry name" value="Oxysterol_BP"/>
    <property type="match status" value="2"/>
</dbReference>
<feature type="region of interest" description="Disordered" evidence="2">
    <location>
        <begin position="530"/>
        <end position="610"/>
    </location>
</feature>
<dbReference type="GO" id="GO:0032934">
    <property type="term" value="F:sterol binding"/>
    <property type="evidence" value="ECO:0007669"/>
    <property type="project" value="TreeGrafter"/>
</dbReference>
<evidence type="ECO:0000256" key="1">
    <source>
        <dbReference type="RuleBase" id="RU003844"/>
    </source>
</evidence>
<evidence type="ECO:0000256" key="2">
    <source>
        <dbReference type="SAM" id="MobiDB-lite"/>
    </source>
</evidence>
<dbReference type="EMBL" id="LN714474">
    <property type="protein sequence ID" value="CEL64228.1"/>
    <property type="molecule type" value="Genomic_DNA"/>
</dbReference>
<proteinExistence type="inferred from homology"/>
<feature type="compositionally biased region" description="Polar residues" evidence="2">
    <location>
        <begin position="530"/>
        <end position="539"/>
    </location>
</feature>
<feature type="region of interest" description="Disordered" evidence="2">
    <location>
        <begin position="134"/>
        <end position="170"/>
    </location>
</feature>
<evidence type="ECO:0000313" key="4">
    <source>
        <dbReference type="EMBL" id="CEL64228.1"/>
    </source>
</evidence>
<reference evidence="5" key="3">
    <citation type="journal article" date="2012" name="PLoS Pathog.">
        <title>Comparative genomics of the apicomplexan parasites Toxoplasma gondii and Neospora caninum: Coccidia differing in host range and transmission strategy.</title>
        <authorList>
            <person name="Reid A.J."/>
            <person name="Vermont S.J."/>
            <person name="Cotton J.A."/>
            <person name="Harris D."/>
            <person name="Hill-Cawthorne G.A."/>
            <person name="Konen-Waisman S."/>
            <person name="Latham S.M."/>
            <person name="Mourier T."/>
            <person name="Norton R."/>
            <person name="Quail M.A."/>
            <person name="Sanders M."/>
            <person name="Shanmugam D."/>
            <person name="Sohal A."/>
            <person name="Wasmuth J.D."/>
            <person name="Brunk B."/>
            <person name="Grigg M.E."/>
            <person name="Howard J.C."/>
            <person name="Parkinson J."/>
            <person name="Roos D.S."/>
            <person name="Trees A.J."/>
            <person name="Berriman M."/>
            <person name="Pain A."/>
            <person name="Wastling J.M."/>
        </authorList>
    </citation>
    <scope>NUCLEOTIDE SEQUENCE [LARGE SCALE GENOMIC DNA]</scope>
    <source>
        <strain evidence="5">Liverpool</strain>
    </source>
</reference>